<sequence>MLDIKFIRENPDVIKEAVKKRGMHFDVDFLLASDEKHRAFIAERDSVRAGHNAISEEISRIEGDARAKKIEESKQMKAALLEVEKKVVAAEEEFNELMRRLPNIPFDDVPEGKDESANKILREAGEKQLFSFTPKDYMEIASNLGLIETERAAKVSGSRFGYLMRDAVLLEFALVRFAFDRALAKGFVPVVPPVLVREGAMRAMGYIDTEDDREERYFLEGDKLFLVGTSEQSIGPMHADETFAARDLPQRYIGFSTCFRREAGSYGKDTRGILRVHQFDKVEMFTIARPEDSPREHELMLSIEEELMSSLGIPYRVVLLSTGDLSRPSAKTYDIEAWLPGQNEGKGEYRETHSTSNTTDFQARRLNIKYRTKDGGTEFVHMLNGTAFAIGRTIIAILENYQEEDGSVRVPEVLRPYMNGVEKISRA</sequence>
<feature type="binding site" evidence="12 14">
    <location>
        <begin position="351"/>
        <end position="354"/>
    </location>
    <ligand>
        <name>ATP</name>
        <dbReference type="ChEBI" id="CHEBI:30616"/>
    </ligand>
</feature>
<evidence type="ECO:0000256" key="2">
    <source>
        <dbReference type="ARBA" id="ARBA00005045"/>
    </source>
</evidence>
<dbReference type="PRINTS" id="PR00981">
    <property type="entry name" value="TRNASYNTHSER"/>
</dbReference>
<dbReference type="CDD" id="cd00770">
    <property type="entry name" value="SerRS_core"/>
    <property type="match status" value="1"/>
</dbReference>
<comment type="function">
    <text evidence="12">Catalyzes the attachment of serine to tRNA(Ser). Is also able to aminoacylate tRNA(Sec) with serine, to form the misacylated tRNA L-seryl-tRNA(Sec), which will be further converted into selenocysteinyl-tRNA(Sec).</text>
</comment>
<feature type="binding site" evidence="12 13">
    <location>
        <position position="283"/>
    </location>
    <ligand>
        <name>L-serine</name>
        <dbReference type="ChEBI" id="CHEBI:33384"/>
    </ligand>
</feature>
<evidence type="ECO:0000256" key="7">
    <source>
        <dbReference type="ARBA" id="ARBA00022840"/>
    </source>
</evidence>
<dbReference type="InterPro" id="IPR002317">
    <property type="entry name" value="Ser-tRNA-ligase_type_1"/>
</dbReference>
<accession>A0A1G2K6R2</accession>
<dbReference type="InterPro" id="IPR015866">
    <property type="entry name" value="Ser-tRNA-synth_1_N"/>
</dbReference>
<comment type="subcellular location">
    <subcellularLocation>
        <location evidence="1 12">Cytoplasm</location>
    </subcellularLocation>
</comment>
<feature type="binding site" evidence="14">
    <location>
        <begin position="276"/>
        <end position="279"/>
    </location>
    <ligand>
        <name>ATP</name>
        <dbReference type="ChEBI" id="CHEBI:30616"/>
    </ligand>
</feature>
<evidence type="ECO:0000256" key="6">
    <source>
        <dbReference type="ARBA" id="ARBA00022741"/>
    </source>
</evidence>
<dbReference type="EMBL" id="MHQD01000041">
    <property type="protein sequence ID" value="OGZ95134.1"/>
    <property type="molecule type" value="Genomic_DNA"/>
</dbReference>
<comment type="catalytic activity">
    <reaction evidence="10 12">
        <text>tRNA(Sec) + L-serine + ATP = L-seryl-tRNA(Sec) + AMP + diphosphate + H(+)</text>
        <dbReference type="Rhea" id="RHEA:42580"/>
        <dbReference type="Rhea" id="RHEA-COMP:9742"/>
        <dbReference type="Rhea" id="RHEA-COMP:10128"/>
        <dbReference type="ChEBI" id="CHEBI:15378"/>
        <dbReference type="ChEBI" id="CHEBI:30616"/>
        <dbReference type="ChEBI" id="CHEBI:33019"/>
        <dbReference type="ChEBI" id="CHEBI:33384"/>
        <dbReference type="ChEBI" id="CHEBI:78442"/>
        <dbReference type="ChEBI" id="CHEBI:78533"/>
        <dbReference type="ChEBI" id="CHEBI:456215"/>
        <dbReference type="EC" id="6.1.1.11"/>
    </reaction>
</comment>
<dbReference type="PANTHER" id="PTHR43697">
    <property type="entry name" value="SERYL-TRNA SYNTHETASE"/>
    <property type="match status" value="1"/>
</dbReference>
<evidence type="ECO:0000256" key="3">
    <source>
        <dbReference type="ARBA" id="ARBA00010728"/>
    </source>
</evidence>
<dbReference type="InterPro" id="IPR045864">
    <property type="entry name" value="aa-tRNA-synth_II/BPL/LPL"/>
</dbReference>
<evidence type="ECO:0000256" key="8">
    <source>
        <dbReference type="ARBA" id="ARBA00022917"/>
    </source>
</evidence>
<dbReference type="InterPro" id="IPR006195">
    <property type="entry name" value="aa-tRNA-synth_II"/>
</dbReference>
<evidence type="ECO:0000256" key="4">
    <source>
        <dbReference type="ARBA" id="ARBA00022490"/>
    </source>
</evidence>
<reference evidence="17 18" key="1">
    <citation type="journal article" date="2016" name="Nat. Commun.">
        <title>Thousands of microbial genomes shed light on interconnected biogeochemical processes in an aquifer system.</title>
        <authorList>
            <person name="Anantharaman K."/>
            <person name="Brown C.T."/>
            <person name="Hug L.A."/>
            <person name="Sharon I."/>
            <person name="Castelle C.J."/>
            <person name="Probst A.J."/>
            <person name="Thomas B.C."/>
            <person name="Singh A."/>
            <person name="Wilkins M.J."/>
            <person name="Karaoz U."/>
            <person name="Brodie E.L."/>
            <person name="Williams K.H."/>
            <person name="Hubbard S.S."/>
            <person name="Banfield J.F."/>
        </authorList>
    </citation>
    <scope>NUCLEOTIDE SEQUENCE [LARGE SCALE GENOMIC DNA]</scope>
</reference>
<comment type="catalytic activity">
    <reaction evidence="11 12">
        <text>tRNA(Ser) + L-serine + ATP = L-seryl-tRNA(Ser) + AMP + diphosphate + H(+)</text>
        <dbReference type="Rhea" id="RHEA:12292"/>
        <dbReference type="Rhea" id="RHEA-COMP:9669"/>
        <dbReference type="Rhea" id="RHEA-COMP:9703"/>
        <dbReference type="ChEBI" id="CHEBI:15378"/>
        <dbReference type="ChEBI" id="CHEBI:30616"/>
        <dbReference type="ChEBI" id="CHEBI:33019"/>
        <dbReference type="ChEBI" id="CHEBI:33384"/>
        <dbReference type="ChEBI" id="CHEBI:78442"/>
        <dbReference type="ChEBI" id="CHEBI:78533"/>
        <dbReference type="ChEBI" id="CHEBI:456215"/>
        <dbReference type="EC" id="6.1.1.11"/>
    </reaction>
</comment>
<feature type="binding site" evidence="13">
    <location>
        <position position="384"/>
    </location>
    <ligand>
        <name>L-serine</name>
        <dbReference type="ChEBI" id="CHEBI:33384"/>
    </ligand>
</feature>
<dbReference type="Gene3D" id="1.10.287.40">
    <property type="entry name" value="Serine-tRNA synthetase, tRNA binding domain"/>
    <property type="match status" value="1"/>
</dbReference>
<dbReference type="InterPro" id="IPR002314">
    <property type="entry name" value="aa-tRNA-synt_IIb"/>
</dbReference>
<dbReference type="InterPro" id="IPR010978">
    <property type="entry name" value="tRNA-bd_arm"/>
</dbReference>
<dbReference type="InterPro" id="IPR042103">
    <property type="entry name" value="SerRS_1_N_sf"/>
</dbReference>
<name>A0A1G2K6R2_9BACT</name>
<feature type="binding site" evidence="12">
    <location>
        <begin position="229"/>
        <end position="231"/>
    </location>
    <ligand>
        <name>L-serine</name>
        <dbReference type="ChEBI" id="CHEBI:33384"/>
    </ligand>
</feature>
<dbReference type="UniPathway" id="UPA00906">
    <property type="reaction ID" value="UER00895"/>
</dbReference>
<evidence type="ECO:0000259" key="16">
    <source>
        <dbReference type="PROSITE" id="PS50862"/>
    </source>
</evidence>
<evidence type="ECO:0000256" key="1">
    <source>
        <dbReference type="ARBA" id="ARBA00004496"/>
    </source>
</evidence>
<dbReference type="GO" id="GO:0005737">
    <property type="term" value="C:cytoplasm"/>
    <property type="evidence" value="ECO:0007669"/>
    <property type="project" value="UniProtKB-SubCell"/>
</dbReference>
<comment type="caution">
    <text evidence="17">The sequence shown here is derived from an EMBL/GenBank/DDBJ whole genome shotgun (WGS) entry which is preliminary data.</text>
</comment>
<keyword evidence="6 12" id="KW-0547">Nucleotide-binding</keyword>
<dbReference type="GO" id="GO:0004828">
    <property type="term" value="F:serine-tRNA ligase activity"/>
    <property type="evidence" value="ECO:0007669"/>
    <property type="project" value="UniProtKB-UniRule"/>
</dbReference>
<dbReference type="SUPFAM" id="SSF55681">
    <property type="entry name" value="Class II aaRS and biotin synthetases"/>
    <property type="match status" value="1"/>
</dbReference>
<feature type="coiled-coil region" evidence="15">
    <location>
        <begin position="73"/>
        <end position="100"/>
    </location>
</feature>
<keyword evidence="4 12" id="KW-0963">Cytoplasm</keyword>
<dbReference type="AlphaFoldDB" id="A0A1G2K6R2"/>
<dbReference type="PANTHER" id="PTHR43697:SF1">
    <property type="entry name" value="SERINE--TRNA LIGASE"/>
    <property type="match status" value="1"/>
</dbReference>
<comment type="subunit">
    <text evidence="12">Homodimer. The tRNA molecule binds across the dimer.</text>
</comment>
<dbReference type="EC" id="6.1.1.11" evidence="12"/>
<keyword evidence="5 12" id="KW-0436">Ligase</keyword>
<dbReference type="HAMAP" id="MF_00176">
    <property type="entry name" value="Ser_tRNA_synth_type1"/>
    <property type="match status" value="1"/>
</dbReference>
<comment type="pathway">
    <text evidence="2 12">Aminoacyl-tRNA biosynthesis; selenocysteinyl-tRNA(Sec) biosynthesis; L-seryl-tRNA(Sec) from L-serine and tRNA(Sec): step 1/1.</text>
</comment>
<evidence type="ECO:0000256" key="10">
    <source>
        <dbReference type="ARBA" id="ARBA00047929"/>
    </source>
</evidence>
<dbReference type="Pfam" id="PF00587">
    <property type="entry name" value="tRNA-synt_2b"/>
    <property type="match status" value="1"/>
</dbReference>
<evidence type="ECO:0000256" key="9">
    <source>
        <dbReference type="ARBA" id="ARBA00023146"/>
    </source>
</evidence>
<organism evidence="17 18">
    <name type="scientific">Candidatus Sungbacteria bacterium RIFCSPHIGHO2_01_FULL_50_25</name>
    <dbReference type="NCBI Taxonomy" id="1802265"/>
    <lineage>
        <taxon>Bacteria</taxon>
        <taxon>Candidatus Sungiibacteriota</taxon>
    </lineage>
</organism>
<dbReference type="SUPFAM" id="SSF46589">
    <property type="entry name" value="tRNA-binding arm"/>
    <property type="match status" value="1"/>
</dbReference>
<keyword evidence="15" id="KW-0175">Coiled coil</keyword>
<dbReference type="Pfam" id="PF02403">
    <property type="entry name" value="Seryl_tRNA_N"/>
    <property type="match status" value="1"/>
</dbReference>
<keyword evidence="7 12" id="KW-0067">ATP-binding</keyword>
<keyword evidence="8 12" id="KW-0648">Protein biosynthesis</keyword>
<evidence type="ECO:0000313" key="17">
    <source>
        <dbReference type="EMBL" id="OGZ95134.1"/>
    </source>
</evidence>
<dbReference type="GO" id="GO:0006434">
    <property type="term" value="P:seryl-tRNA aminoacylation"/>
    <property type="evidence" value="ECO:0007669"/>
    <property type="project" value="UniProtKB-UniRule"/>
</dbReference>
<evidence type="ECO:0000256" key="14">
    <source>
        <dbReference type="PIRSR" id="PIRSR001529-2"/>
    </source>
</evidence>
<dbReference type="PROSITE" id="PS50862">
    <property type="entry name" value="AA_TRNA_LIGASE_II"/>
    <property type="match status" value="1"/>
</dbReference>
<feature type="binding site" evidence="12 14">
    <location>
        <begin position="260"/>
        <end position="262"/>
    </location>
    <ligand>
        <name>ATP</name>
        <dbReference type="ChEBI" id="CHEBI:30616"/>
    </ligand>
</feature>
<proteinExistence type="inferred from homology"/>
<comment type="similarity">
    <text evidence="3 12">Belongs to the class-II aminoacyl-tRNA synthetase family. Type-1 seryl-tRNA synthetase subfamily.</text>
</comment>
<comment type="domain">
    <text evidence="12">Consists of two distinct domains, a catalytic core and a N-terminal extension that is involved in tRNA binding.</text>
</comment>
<protein>
    <recommendedName>
        <fullName evidence="12">Serine--tRNA ligase</fullName>
        <ecNumber evidence="12">6.1.1.11</ecNumber>
    </recommendedName>
    <alternativeName>
        <fullName evidence="12">Seryl-tRNA synthetase</fullName>
        <shortName evidence="12">SerRS</shortName>
    </alternativeName>
    <alternativeName>
        <fullName evidence="12">Seryl-tRNA(Ser/Sec) synthetase</fullName>
    </alternativeName>
</protein>
<evidence type="ECO:0000256" key="5">
    <source>
        <dbReference type="ARBA" id="ARBA00022598"/>
    </source>
</evidence>
<gene>
    <name evidence="12" type="primary">serS</name>
    <name evidence="17" type="ORF">A2847_00590</name>
</gene>
<evidence type="ECO:0000256" key="11">
    <source>
        <dbReference type="ARBA" id="ARBA00048823"/>
    </source>
</evidence>
<evidence type="ECO:0000256" key="15">
    <source>
        <dbReference type="SAM" id="Coils"/>
    </source>
</evidence>
<evidence type="ECO:0000256" key="13">
    <source>
        <dbReference type="PIRSR" id="PIRSR001529-1"/>
    </source>
</evidence>
<dbReference type="NCBIfam" id="TIGR00414">
    <property type="entry name" value="serS"/>
    <property type="match status" value="1"/>
</dbReference>
<dbReference type="Proteomes" id="UP000178574">
    <property type="component" value="Unassembled WGS sequence"/>
</dbReference>
<feature type="binding site" evidence="13">
    <location>
        <position position="260"/>
    </location>
    <ligand>
        <name>L-serine</name>
        <dbReference type="ChEBI" id="CHEBI:33384"/>
    </ligand>
</feature>
<feature type="binding site" evidence="13">
    <location>
        <position position="229"/>
    </location>
    <ligand>
        <name>L-serine</name>
        <dbReference type="ChEBI" id="CHEBI:33384"/>
    </ligand>
</feature>
<feature type="binding site" evidence="12">
    <location>
        <position position="386"/>
    </location>
    <ligand>
        <name>L-serine</name>
        <dbReference type="ChEBI" id="CHEBI:33384"/>
    </ligand>
</feature>
<dbReference type="GO" id="GO:0016260">
    <property type="term" value="P:selenocysteine biosynthetic process"/>
    <property type="evidence" value="ECO:0007669"/>
    <property type="project" value="UniProtKB-UniRule"/>
</dbReference>
<dbReference type="InterPro" id="IPR033729">
    <property type="entry name" value="SerRS_core"/>
</dbReference>
<keyword evidence="9 12" id="KW-0030">Aminoacyl-tRNA synthetase</keyword>
<feature type="binding site" evidence="12">
    <location>
        <position position="276"/>
    </location>
    <ligand>
        <name>ATP</name>
        <dbReference type="ChEBI" id="CHEBI:30616"/>
    </ligand>
</feature>
<dbReference type="GO" id="GO:0005524">
    <property type="term" value="F:ATP binding"/>
    <property type="evidence" value="ECO:0007669"/>
    <property type="project" value="UniProtKB-UniRule"/>
</dbReference>
<dbReference type="PIRSF" id="PIRSF001529">
    <property type="entry name" value="Ser-tRNA-synth_IIa"/>
    <property type="match status" value="1"/>
</dbReference>
<evidence type="ECO:0000256" key="12">
    <source>
        <dbReference type="HAMAP-Rule" id="MF_00176"/>
    </source>
</evidence>
<evidence type="ECO:0000313" key="18">
    <source>
        <dbReference type="Proteomes" id="UP000178574"/>
    </source>
</evidence>
<feature type="domain" description="Aminoacyl-transfer RNA synthetases class-II family profile" evidence="16">
    <location>
        <begin position="136"/>
        <end position="411"/>
    </location>
</feature>
<dbReference type="Gene3D" id="3.30.930.10">
    <property type="entry name" value="Bira Bifunctional Protein, Domain 2"/>
    <property type="match status" value="1"/>
</dbReference>
<feature type="site" description="Important for serine binding" evidence="13">
    <location>
        <position position="386"/>
    </location>
</feature>